<gene>
    <name evidence="2" type="ORF">NE237_025126</name>
</gene>
<reference evidence="2" key="1">
    <citation type="journal article" date="2023" name="Plant J.">
        <title>The genome of the king protea, Protea cynaroides.</title>
        <authorList>
            <person name="Chang J."/>
            <person name="Duong T.A."/>
            <person name="Schoeman C."/>
            <person name="Ma X."/>
            <person name="Roodt D."/>
            <person name="Barker N."/>
            <person name="Li Z."/>
            <person name="Van de Peer Y."/>
            <person name="Mizrachi E."/>
        </authorList>
    </citation>
    <scope>NUCLEOTIDE SEQUENCE</scope>
    <source>
        <tissue evidence="2">Young leaves</tissue>
    </source>
</reference>
<dbReference type="EMBL" id="JAMYWD010000010">
    <property type="protein sequence ID" value="KAJ4958015.1"/>
    <property type="molecule type" value="Genomic_DNA"/>
</dbReference>
<sequence>MLTCTSTTDPYLGGVCCAPCVGQYHSNGDDPYSLETPCVGCHELAHTVIYQTVVVISCILYIACLLSLLSLVVELIPHAHNILVDAGVIFCDYIDTTRCYPSSVEDVDGDGDEDVHSSSCECDDYIYG</sequence>
<evidence type="ECO:0000256" key="1">
    <source>
        <dbReference type="SAM" id="Phobius"/>
    </source>
</evidence>
<organism evidence="2 3">
    <name type="scientific">Protea cynaroides</name>
    <dbReference type="NCBI Taxonomy" id="273540"/>
    <lineage>
        <taxon>Eukaryota</taxon>
        <taxon>Viridiplantae</taxon>
        <taxon>Streptophyta</taxon>
        <taxon>Embryophyta</taxon>
        <taxon>Tracheophyta</taxon>
        <taxon>Spermatophyta</taxon>
        <taxon>Magnoliopsida</taxon>
        <taxon>Proteales</taxon>
        <taxon>Proteaceae</taxon>
        <taxon>Protea</taxon>
    </lineage>
</organism>
<accession>A0A9Q0H4N0</accession>
<evidence type="ECO:0000313" key="2">
    <source>
        <dbReference type="EMBL" id="KAJ4958015.1"/>
    </source>
</evidence>
<dbReference type="Proteomes" id="UP001141806">
    <property type="component" value="Unassembled WGS sequence"/>
</dbReference>
<dbReference type="AlphaFoldDB" id="A0A9Q0H4N0"/>
<comment type="caution">
    <text evidence="2">The sequence shown here is derived from an EMBL/GenBank/DDBJ whole genome shotgun (WGS) entry which is preliminary data.</text>
</comment>
<proteinExistence type="predicted"/>
<feature type="transmembrane region" description="Helical" evidence="1">
    <location>
        <begin position="49"/>
        <end position="73"/>
    </location>
</feature>
<keyword evidence="1" id="KW-0812">Transmembrane</keyword>
<evidence type="ECO:0000313" key="3">
    <source>
        <dbReference type="Proteomes" id="UP001141806"/>
    </source>
</evidence>
<keyword evidence="1" id="KW-1133">Transmembrane helix</keyword>
<protein>
    <submittedName>
        <fullName evidence="2">Uncharacterized protein</fullName>
    </submittedName>
</protein>
<keyword evidence="3" id="KW-1185">Reference proteome</keyword>
<name>A0A9Q0H4N0_9MAGN</name>
<keyword evidence="1" id="KW-0472">Membrane</keyword>